<evidence type="ECO:0000256" key="3">
    <source>
        <dbReference type="ARBA" id="ARBA00022559"/>
    </source>
</evidence>
<evidence type="ECO:0000256" key="4">
    <source>
        <dbReference type="ARBA" id="ARBA00023180"/>
    </source>
</evidence>
<dbReference type="RefSeq" id="XP_050514587.1">
    <property type="nucleotide sequence ID" value="XM_050658630.1"/>
</dbReference>
<dbReference type="CDD" id="cd09823">
    <property type="entry name" value="peroxinectin_like"/>
    <property type="match status" value="1"/>
</dbReference>
<evidence type="ECO:0000313" key="6">
    <source>
        <dbReference type="EnsemblMetazoa" id="XP_050514587.1"/>
    </source>
</evidence>
<evidence type="ECO:0000256" key="2">
    <source>
        <dbReference type="ARBA" id="ARBA00022525"/>
    </source>
</evidence>
<dbReference type="InterPro" id="IPR010255">
    <property type="entry name" value="Haem_peroxidase_sf"/>
</dbReference>
<keyword evidence="3" id="KW-0560">Oxidoreductase</keyword>
<accession>A0ABM5KWM4</accession>
<evidence type="ECO:0008006" key="8">
    <source>
        <dbReference type="Google" id="ProtNLM"/>
    </source>
</evidence>
<dbReference type="InterPro" id="IPR019791">
    <property type="entry name" value="Haem_peroxidase_animal"/>
</dbReference>
<reference evidence="6" key="1">
    <citation type="submission" date="2025-05" db="UniProtKB">
        <authorList>
            <consortium name="EnsemblMetazoa"/>
        </authorList>
    </citation>
    <scope>IDENTIFICATION</scope>
</reference>
<proteinExistence type="predicted"/>
<dbReference type="Gene3D" id="1.10.640.10">
    <property type="entry name" value="Haem peroxidase domain superfamily, animal type"/>
    <property type="match status" value="1"/>
</dbReference>
<dbReference type="GeneID" id="114339255"/>
<dbReference type="PANTHER" id="PTHR11475:SF4">
    <property type="entry name" value="CHORION PEROXIDASE"/>
    <property type="match status" value="1"/>
</dbReference>
<dbReference type="InterPro" id="IPR037120">
    <property type="entry name" value="Haem_peroxidase_sf_animal"/>
</dbReference>
<dbReference type="Pfam" id="PF03098">
    <property type="entry name" value="An_peroxidase"/>
    <property type="match status" value="1"/>
</dbReference>
<keyword evidence="5" id="KW-0732">Signal</keyword>
<name>A0ABM5KWM4_DIAVI</name>
<evidence type="ECO:0000256" key="1">
    <source>
        <dbReference type="ARBA" id="ARBA00004613"/>
    </source>
</evidence>
<keyword evidence="7" id="KW-1185">Reference proteome</keyword>
<feature type="signal peptide" evidence="5">
    <location>
        <begin position="1"/>
        <end position="20"/>
    </location>
</feature>
<dbReference type="PANTHER" id="PTHR11475">
    <property type="entry name" value="OXIDASE/PEROXIDASE"/>
    <property type="match status" value="1"/>
</dbReference>
<keyword evidence="4" id="KW-0325">Glycoprotein</keyword>
<keyword evidence="2" id="KW-0964">Secreted</keyword>
<protein>
    <recommendedName>
        <fullName evidence="8">Chorion peroxidase</fullName>
    </recommendedName>
</protein>
<dbReference type="Proteomes" id="UP001652700">
    <property type="component" value="Unplaced"/>
</dbReference>
<sequence length="814" mass="92426">MSQQMLLLGILVSIVSIVSSHVANDFKLVRSHILHEEKLEERSSNKLDDDDQSLHLHENHQGPYTGSCKGGLECVPFVSCPGHYWVKDKAYCKSVVGRKGICCSSGKNLTNSVTNIDRAHRPHHLSLDSTTLGVLTHKSRAAMDRLRSQENKLLMTDPNVILEPGCASYSHFRNSRRSSFTDVAEVIRIGNRALEIAVATTAFKEREGVSNLELEQGLLDQNLESSPLGRFCPHRPLCPPVDNKYRSIDGTCNNVFHTLWGSSKTPYSRLMAPYYDDGVWSPRTSILDRHALPSPRLITSQVFNNREANNEEYTLLLMQFGQFISHDISHSVDFTYNNGSAISCCTKDGRDALPIENRHYACMPIKLPKTDTFYGGFKRKCMNFVRTVLAPREDCTLGFSQQMNEVTHFLDGSTIYGSTPEQTGQLRSFEGGKLKTFNDFGRELLPLANDKDACLTMEAGTACFEAGDTRANQMITLVALHTIFMREHNRIAEMLSHVNPHWDDEEIFLEARQIVIAELQVITYKEFLPIILGDITMEEFDLSLEEGFEYYYGYDPKVEPSIINEFSTAAFRFGHSIVDGTLKIYGLHKLEEMISIPEVMFYPSQMRKSNFLDKVLGTLTTEPIQEVDGSFTEALTKYMFRAGSPFGVDLPSINIQRGRDHGLRPYNDYRELSGLPRYKSFRDFGPEYGERLSKVYSTVDDVDLWVGGLLEDKVDGSLVGPVFRDIIAEQFLRLRRGDRYFFEHDPNSSPGHFTPDQLFQLRKASMSRIICDNSDHILLSRQAPNAFRRPGKRNEFVDCHSNIIPNIDLRYWAQ</sequence>
<dbReference type="PROSITE" id="PS50292">
    <property type="entry name" value="PEROXIDASE_3"/>
    <property type="match status" value="1"/>
</dbReference>
<organism evidence="6 7">
    <name type="scientific">Diabrotica virgifera virgifera</name>
    <name type="common">western corn rootworm</name>
    <dbReference type="NCBI Taxonomy" id="50390"/>
    <lineage>
        <taxon>Eukaryota</taxon>
        <taxon>Metazoa</taxon>
        <taxon>Ecdysozoa</taxon>
        <taxon>Arthropoda</taxon>
        <taxon>Hexapoda</taxon>
        <taxon>Insecta</taxon>
        <taxon>Pterygota</taxon>
        <taxon>Neoptera</taxon>
        <taxon>Endopterygota</taxon>
        <taxon>Coleoptera</taxon>
        <taxon>Polyphaga</taxon>
        <taxon>Cucujiformia</taxon>
        <taxon>Chrysomeloidea</taxon>
        <taxon>Chrysomelidae</taxon>
        <taxon>Galerucinae</taxon>
        <taxon>Diabroticina</taxon>
        <taxon>Diabroticites</taxon>
        <taxon>Diabrotica</taxon>
    </lineage>
</organism>
<evidence type="ECO:0000256" key="5">
    <source>
        <dbReference type="SAM" id="SignalP"/>
    </source>
</evidence>
<dbReference type="EnsemblMetazoa" id="XM_050658630.1">
    <property type="protein sequence ID" value="XP_050514587.1"/>
    <property type="gene ID" value="LOC114339255"/>
</dbReference>
<evidence type="ECO:0000313" key="7">
    <source>
        <dbReference type="Proteomes" id="UP001652700"/>
    </source>
</evidence>
<dbReference type="SUPFAM" id="SSF48113">
    <property type="entry name" value="Heme-dependent peroxidases"/>
    <property type="match status" value="1"/>
</dbReference>
<feature type="chain" id="PRO_5045551720" description="Chorion peroxidase" evidence="5">
    <location>
        <begin position="21"/>
        <end position="814"/>
    </location>
</feature>
<keyword evidence="3" id="KW-0575">Peroxidase</keyword>
<dbReference type="PRINTS" id="PR00457">
    <property type="entry name" value="ANPEROXIDASE"/>
</dbReference>
<comment type="subcellular location">
    <subcellularLocation>
        <location evidence="1">Secreted</location>
    </subcellularLocation>
</comment>